<gene>
    <name evidence="9" type="ORF">DCAR_0417808</name>
</gene>
<comment type="catalytic activity">
    <reaction evidence="6">
        <text>[protein]-dithiol + NADP(+) = [protein]-disulfide + NADPH + H(+)</text>
        <dbReference type="Rhea" id="RHEA:18753"/>
        <dbReference type="Rhea" id="RHEA-COMP:10593"/>
        <dbReference type="Rhea" id="RHEA-COMP:10594"/>
        <dbReference type="ChEBI" id="CHEBI:15378"/>
        <dbReference type="ChEBI" id="CHEBI:29950"/>
        <dbReference type="ChEBI" id="CHEBI:50058"/>
        <dbReference type="ChEBI" id="CHEBI:57783"/>
        <dbReference type="ChEBI" id="CHEBI:58349"/>
        <dbReference type="EC" id="1.8.1.8"/>
    </reaction>
</comment>
<evidence type="ECO:0000259" key="8">
    <source>
        <dbReference type="Pfam" id="PF13905"/>
    </source>
</evidence>
<reference evidence="9" key="2">
    <citation type="submission" date="2022-03" db="EMBL/GenBank/DDBJ databases">
        <title>Draft title - Genomic analysis of global carrot germplasm unveils the trajectory of domestication and the origin of high carotenoid orange carrot.</title>
        <authorList>
            <person name="Iorizzo M."/>
            <person name="Ellison S."/>
            <person name="Senalik D."/>
            <person name="Macko-Podgorni A."/>
            <person name="Grzebelus D."/>
            <person name="Bostan H."/>
            <person name="Rolling W."/>
            <person name="Curaba J."/>
            <person name="Simon P."/>
        </authorList>
    </citation>
    <scope>NUCLEOTIDE SEQUENCE</scope>
    <source>
        <tissue evidence="9">Leaf</tissue>
    </source>
</reference>
<dbReference type="PANTHER" id="PTHR13871:SF96">
    <property type="entry name" value="THIOREDOXIN DOMAIN-CONTAINING PROTEIN"/>
    <property type="match status" value="1"/>
</dbReference>
<dbReference type="InterPro" id="IPR036249">
    <property type="entry name" value="Thioredoxin-like_sf"/>
</dbReference>
<evidence type="ECO:0000256" key="3">
    <source>
        <dbReference type="ARBA" id="ARBA00023002"/>
    </source>
</evidence>
<keyword evidence="10" id="KW-1185">Reference proteome</keyword>
<dbReference type="AlphaFoldDB" id="A0AAF0WYH4"/>
<dbReference type="Pfam" id="PF13905">
    <property type="entry name" value="Thioredoxin_8"/>
    <property type="match status" value="1"/>
</dbReference>
<feature type="compositionally biased region" description="Basic residues" evidence="7">
    <location>
        <begin position="22"/>
        <end position="35"/>
    </location>
</feature>
<name>A0AAF0WYH4_DAUCS</name>
<dbReference type="EC" id="1.8.1.8" evidence="1"/>
<evidence type="ECO:0000256" key="7">
    <source>
        <dbReference type="SAM" id="MobiDB-lite"/>
    </source>
</evidence>
<accession>A0AAF0WYH4</accession>
<evidence type="ECO:0000256" key="2">
    <source>
        <dbReference type="ARBA" id="ARBA00022737"/>
    </source>
</evidence>
<protein>
    <recommendedName>
        <fullName evidence="1">protein-disulfide reductase</fullName>
        <ecNumber evidence="1">1.8.1.8</ecNumber>
    </recommendedName>
</protein>
<keyword evidence="3" id="KW-0560">Oxidoreductase</keyword>
<proteinExistence type="predicted"/>
<organism evidence="9 10">
    <name type="scientific">Daucus carota subsp. sativus</name>
    <name type="common">Carrot</name>
    <dbReference type="NCBI Taxonomy" id="79200"/>
    <lineage>
        <taxon>Eukaryota</taxon>
        <taxon>Viridiplantae</taxon>
        <taxon>Streptophyta</taxon>
        <taxon>Embryophyta</taxon>
        <taxon>Tracheophyta</taxon>
        <taxon>Spermatophyta</taxon>
        <taxon>Magnoliopsida</taxon>
        <taxon>eudicotyledons</taxon>
        <taxon>Gunneridae</taxon>
        <taxon>Pentapetalae</taxon>
        <taxon>asterids</taxon>
        <taxon>campanulids</taxon>
        <taxon>Apiales</taxon>
        <taxon>Apiaceae</taxon>
        <taxon>Apioideae</taxon>
        <taxon>Scandiceae</taxon>
        <taxon>Daucinae</taxon>
        <taxon>Daucus</taxon>
        <taxon>Daucus sect. Daucus</taxon>
    </lineage>
</organism>
<feature type="domain" description="Thioredoxin-like fold" evidence="8">
    <location>
        <begin position="253"/>
        <end position="359"/>
    </location>
</feature>
<evidence type="ECO:0000256" key="1">
    <source>
        <dbReference type="ARBA" id="ARBA00012612"/>
    </source>
</evidence>
<evidence type="ECO:0000313" key="9">
    <source>
        <dbReference type="EMBL" id="WOG98465.1"/>
    </source>
</evidence>
<evidence type="ECO:0000256" key="6">
    <source>
        <dbReference type="ARBA" id="ARBA00047804"/>
    </source>
</evidence>
<keyword evidence="4" id="KW-0520">NAD</keyword>
<dbReference type="Proteomes" id="UP000077755">
    <property type="component" value="Chromosome 4"/>
</dbReference>
<keyword evidence="2" id="KW-0677">Repeat</keyword>
<evidence type="ECO:0000313" key="10">
    <source>
        <dbReference type="Proteomes" id="UP000077755"/>
    </source>
</evidence>
<comment type="catalytic activity">
    <reaction evidence="5">
        <text>[protein]-dithiol + NAD(+) = [protein]-disulfide + NADH + H(+)</text>
        <dbReference type="Rhea" id="RHEA:18749"/>
        <dbReference type="Rhea" id="RHEA-COMP:10593"/>
        <dbReference type="Rhea" id="RHEA-COMP:10594"/>
        <dbReference type="ChEBI" id="CHEBI:15378"/>
        <dbReference type="ChEBI" id="CHEBI:29950"/>
        <dbReference type="ChEBI" id="CHEBI:50058"/>
        <dbReference type="ChEBI" id="CHEBI:57540"/>
        <dbReference type="ChEBI" id="CHEBI:57945"/>
        <dbReference type="EC" id="1.8.1.8"/>
    </reaction>
</comment>
<feature type="region of interest" description="Disordered" evidence="7">
    <location>
        <begin position="1"/>
        <end position="37"/>
    </location>
</feature>
<evidence type="ECO:0000256" key="4">
    <source>
        <dbReference type="ARBA" id="ARBA00023027"/>
    </source>
</evidence>
<dbReference type="SUPFAM" id="SSF52833">
    <property type="entry name" value="Thioredoxin-like"/>
    <property type="match status" value="1"/>
</dbReference>
<reference evidence="9" key="1">
    <citation type="journal article" date="2016" name="Nat. Genet.">
        <title>A high-quality carrot genome assembly provides new insights into carotenoid accumulation and asterid genome evolution.</title>
        <authorList>
            <person name="Iorizzo M."/>
            <person name="Ellison S."/>
            <person name="Senalik D."/>
            <person name="Zeng P."/>
            <person name="Satapoomin P."/>
            <person name="Huang J."/>
            <person name="Bowman M."/>
            <person name="Iovene M."/>
            <person name="Sanseverino W."/>
            <person name="Cavagnaro P."/>
            <person name="Yildiz M."/>
            <person name="Macko-Podgorni A."/>
            <person name="Moranska E."/>
            <person name="Grzebelus E."/>
            <person name="Grzebelus D."/>
            <person name="Ashrafi H."/>
            <person name="Zheng Z."/>
            <person name="Cheng S."/>
            <person name="Spooner D."/>
            <person name="Van Deynze A."/>
            <person name="Simon P."/>
        </authorList>
    </citation>
    <scope>NUCLEOTIDE SEQUENCE</scope>
    <source>
        <tissue evidence="9">Leaf</tissue>
    </source>
</reference>
<dbReference type="Gene3D" id="3.40.30.10">
    <property type="entry name" value="Glutaredoxin"/>
    <property type="match status" value="2"/>
</dbReference>
<dbReference type="PANTHER" id="PTHR13871">
    <property type="entry name" value="THIOREDOXIN"/>
    <property type="match status" value="1"/>
</dbReference>
<dbReference type="InterPro" id="IPR052259">
    <property type="entry name" value="Nucleoredoxin-like"/>
</dbReference>
<feature type="compositionally biased region" description="Basic and acidic residues" evidence="7">
    <location>
        <begin position="9"/>
        <end position="21"/>
    </location>
</feature>
<dbReference type="GO" id="GO:0047134">
    <property type="term" value="F:protein-disulfide reductase [NAD(P)H] activity"/>
    <property type="evidence" value="ECO:0007669"/>
    <property type="project" value="UniProtKB-EC"/>
</dbReference>
<sequence length="461" mass="53410">MSLKSCSISERKNNGSKDEKGKKKKKSKKKKKKKGSYMVNLSGLRFGRFLRRKKKTTQSCVNDSGPQWVVQKHPQAVRKGDRVNLQQLLFTRDRDFLITYNNRRVQAKHLENKVVFIGVELDTANAASNCPTPRECFENKFSIMPWIGIPFSDVKSSTDWETVFPLSGFLTRDTPASFVIDHTGMVLQCNANDIFHMYGARAYPFTDKRMECLLKEDAEARNHPSITKLLASSERNHLINKDNQAVPIHNLEDKVVGIYFYEDYPNHALTSEIQKAYEQLAQKNNFEIVLVYVHDSFATCERTSEKSYWKTFKKMPWLALPFQDPVCKKLQRVFDYPLYTCEDEDGPDHSLVIIGPQGKFVELYGADILKNYGIAAYPFTQKRVAKLEAERIKELKLDMFWSRKTTLIQKNGSTVSSFDIIILVSRPTLLLRMELFFFTLLIDSCVVLYRFSYRNSRERES</sequence>
<dbReference type="EMBL" id="CP093346">
    <property type="protein sequence ID" value="WOG98465.1"/>
    <property type="molecule type" value="Genomic_DNA"/>
</dbReference>
<evidence type="ECO:0000256" key="5">
    <source>
        <dbReference type="ARBA" id="ARBA00047388"/>
    </source>
</evidence>
<dbReference type="InterPro" id="IPR012336">
    <property type="entry name" value="Thioredoxin-like_fold"/>
</dbReference>